<feature type="domain" description="DAGKc" evidence="5">
    <location>
        <begin position="1"/>
        <end position="125"/>
    </location>
</feature>
<dbReference type="InterPro" id="IPR005218">
    <property type="entry name" value="Diacylglycerol/lipid_kinase"/>
</dbReference>
<reference evidence="6 7" key="1">
    <citation type="journal article" date="2019" name="Extremophiles">
        <title>Biogeography of thermophiles and predominance of Thermus scotoductus in domestic water heaters.</title>
        <authorList>
            <person name="Wilpiszeski R.L."/>
            <person name="Zhang Z."/>
            <person name="House C.H."/>
        </authorList>
    </citation>
    <scope>NUCLEOTIDE SEQUENCE [LARGE SCALE GENOMIC DNA]</scope>
    <source>
        <strain evidence="6 7">1_S1</strain>
    </source>
</reference>
<dbReference type="GO" id="GO:0008654">
    <property type="term" value="P:phospholipid biosynthetic process"/>
    <property type="evidence" value="ECO:0007669"/>
    <property type="project" value="InterPro"/>
</dbReference>
<dbReference type="InterPro" id="IPR025110">
    <property type="entry name" value="AMP-bd_C"/>
</dbReference>
<dbReference type="AlphaFoldDB" id="A0A430VKR6"/>
<organism evidence="6 7">
    <name type="scientific">Thermus scotoductus</name>
    <dbReference type="NCBI Taxonomy" id="37636"/>
    <lineage>
        <taxon>Bacteria</taxon>
        <taxon>Thermotogati</taxon>
        <taxon>Deinococcota</taxon>
        <taxon>Deinococci</taxon>
        <taxon>Thermales</taxon>
        <taxon>Thermaceae</taxon>
        <taxon>Thermus</taxon>
    </lineage>
</organism>
<sequence>MERWVIVNPAAGRGKVGRLSGAILKAAREKGARAFLTEGPGHATELSRNAPEGARVVAVGGDGTVHEVLRGLAGTDKVLGVVPIGSGNDFARMLGLRELPWREALELALFAQEEAIDLCWVNGEPFGASLGIGFDALVAKKALSAPPFLRGMPRYLYALFGVLKELRLPEGRVAVDGEEVHWGPLLLLAVMNGPAYGGGIPIAPMADPRDGQLSVILARSFTRPGVVFILPRLLLGRHLSHPQVVAFAGREVVVEFAHPVPAHADGELLPEARLYRARVEPLGLKVVGGSAAPRSLVERFERMGIEVRQGYGLTETSPVVVQNFMKSHLESLPWEERIRLKAKTGLPTPLVRLRVADEEGRPVPKDARTMGEVQLKGPWITGGYYRNEEASRNALTPDGWFRTGDIAVWDEEGYLEIKDRLKDLIKSGGEWISSVDLENALMGHPKVKEAAVVAIPHPRWQERPLAVVVPRGEKPSEEELREHLLKAGFAKWQLPDAFVFVEEIPRTSAGKFLKRALREQYKDLFHDSSEG</sequence>
<evidence type="ECO:0000256" key="1">
    <source>
        <dbReference type="ARBA" id="ARBA00006432"/>
    </source>
</evidence>
<dbReference type="PANTHER" id="PTHR43859">
    <property type="entry name" value="ACYL-ACTIVATING ENZYME"/>
    <property type="match status" value="1"/>
</dbReference>
<dbReference type="InterPro" id="IPR045540">
    <property type="entry name" value="YegS/DAGK_C"/>
</dbReference>
<proteinExistence type="inferred from homology"/>
<dbReference type="InterPro" id="IPR017438">
    <property type="entry name" value="ATP-NAD_kinase_N"/>
</dbReference>
<evidence type="ECO:0000256" key="4">
    <source>
        <dbReference type="ARBA" id="ARBA00023098"/>
    </source>
</evidence>
<dbReference type="NCBIfam" id="TIGR00147">
    <property type="entry name" value="YegS/Rv2252/BmrU family lipid kinase"/>
    <property type="match status" value="1"/>
</dbReference>
<evidence type="ECO:0000313" key="6">
    <source>
        <dbReference type="EMBL" id="RTI52172.1"/>
    </source>
</evidence>
<dbReference type="Gene3D" id="2.60.200.40">
    <property type="match status" value="1"/>
</dbReference>
<evidence type="ECO:0000256" key="3">
    <source>
        <dbReference type="ARBA" id="ARBA00022832"/>
    </source>
</evidence>
<accession>A0A430VKR6</accession>
<dbReference type="InterPro" id="IPR045851">
    <property type="entry name" value="AMP-bd_C_sf"/>
</dbReference>
<keyword evidence="3" id="KW-0276">Fatty acid metabolism</keyword>
<comment type="similarity">
    <text evidence="1">Belongs to the ATP-dependent AMP-binding enzyme family.</text>
</comment>
<name>A0A430VKR6_THESC</name>
<dbReference type="Pfam" id="PF00781">
    <property type="entry name" value="DAGK_cat"/>
    <property type="match status" value="1"/>
</dbReference>
<keyword evidence="4" id="KW-0443">Lipid metabolism</keyword>
<dbReference type="PROSITE" id="PS50146">
    <property type="entry name" value="DAGK"/>
    <property type="match status" value="1"/>
</dbReference>
<evidence type="ECO:0000313" key="7">
    <source>
        <dbReference type="Proteomes" id="UP000287467"/>
    </source>
</evidence>
<gene>
    <name evidence="6" type="ORF">CSW14_09250</name>
</gene>
<dbReference type="GO" id="GO:0016874">
    <property type="term" value="F:ligase activity"/>
    <property type="evidence" value="ECO:0007669"/>
    <property type="project" value="UniProtKB-KW"/>
</dbReference>
<dbReference type="SUPFAM" id="SSF56801">
    <property type="entry name" value="Acetyl-CoA synthetase-like"/>
    <property type="match status" value="1"/>
</dbReference>
<protein>
    <recommendedName>
        <fullName evidence="5">DAGKc domain-containing protein</fullName>
    </recommendedName>
</protein>
<dbReference type="InterPro" id="IPR016064">
    <property type="entry name" value="NAD/diacylglycerol_kinase_sf"/>
</dbReference>
<dbReference type="SUPFAM" id="SSF111331">
    <property type="entry name" value="NAD kinase/diacylglycerol kinase-like"/>
    <property type="match status" value="1"/>
</dbReference>
<dbReference type="FunFam" id="3.30.300.30:FF:000008">
    <property type="entry name" value="2,3-dihydroxybenzoate-AMP ligase"/>
    <property type="match status" value="1"/>
</dbReference>
<keyword evidence="2" id="KW-0436">Ligase</keyword>
<dbReference type="GO" id="GO:0005524">
    <property type="term" value="F:ATP binding"/>
    <property type="evidence" value="ECO:0007669"/>
    <property type="project" value="InterPro"/>
</dbReference>
<dbReference type="SMART" id="SM00046">
    <property type="entry name" value="DAGKc"/>
    <property type="match status" value="1"/>
</dbReference>
<dbReference type="Gene3D" id="3.30.300.30">
    <property type="match status" value="1"/>
</dbReference>
<dbReference type="Gene3D" id="3.40.50.10330">
    <property type="entry name" value="Probable inorganic polyphosphate/atp-NAD kinase, domain 1"/>
    <property type="match status" value="1"/>
</dbReference>
<evidence type="ECO:0000259" key="5">
    <source>
        <dbReference type="PROSITE" id="PS50146"/>
    </source>
</evidence>
<dbReference type="Pfam" id="PF13193">
    <property type="entry name" value="AMP-binding_C"/>
    <property type="match status" value="1"/>
</dbReference>
<dbReference type="PANTHER" id="PTHR43859:SF4">
    <property type="entry name" value="BUTANOATE--COA LIGASE AAE1-RELATED"/>
    <property type="match status" value="1"/>
</dbReference>
<dbReference type="Pfam" id="PF19279">
    <property type="entry name" value="YegS_C"/>
    <property type="match status" value="1"/>
</dbReference>
<comment type="caution">
    <text evidence="6">The sequence shown here is derived from an EMBL/GenBank/DDBJ whole genome shotgun (WGS) entry which is preliminary data.</text>
</comment>
<dbReference type="InterPro" id="IPR001206">
    <property type="entry name" value="Diacylglycerol_kinase_cat_dom"/>
</dbReference>
<evidence type="ECO:0000256" key="2">
    <source>
        <dbReference type="ARBA" id="ARBA00022598"/>
    </source>
</evidence>
<dbReference type="GO" id="GO:0006631">
    <property type="term" value="P:fatty acid metabolic process"/>
    <property type="evidence" value="ECO:0007669"/>
    <property type="project" value="UniProtKB-KW"/>
</dbReference>
<dbReference type="Proteomes" id="UP000287467">
    <property type="component" value="Unassembled WGS sequence"/>
</dbReference>
<dbReference type="RefSeq" id="WP_126248423.1">
    <property type="nucleotide sequence ID" value="NZ_PEMW01000333.1"/>
</dbReference>
<dbReference type="Gene3D" id="2.30.38.10">
    <property type="entry name" value="Luciferase, Domain 3"/>
    <property type="match status" value="1"/>
</dbReference>
<dbReference type="GO" id="GO:0016301">
    <property type="term" value="F:kinase activity"/>
    <property type="evidence" value="ECO:0007669"/>
    <property type="project" value="InterPro"/>
</dbReference>
<dbReference type="EMBL" id="PEMW01000333">
    <property type="protein sequence ID" value="RTI52172.1"/>
    <property type="molecule type" value="Genomic_DNA"/>
</dbReference>